<feature type="transmembrane region" description="Helical" evidence="8">
    <location>
        <begin position="302"/>
        <end position="323"/>
    </location>
</feature>
<evidence type="ECO:0000256" key="1">
    <source>
        <dbReference type="ARBA" id="ARBA00004429"/>
    </source>
</evidence>
<evidence type="ECO:0000256" key="7">
    <source>
        <dbReference type="SAM" id="MobiDB-lite"/>
    </source>
</evidence>
<dbReference type="InterPro" id="IPR052031">
    <property type="entry name" value="Membrane_Transporter-Flippase"/>
</dbReference>
<dbReference type="CDD" id="cd13138">
    <property type="entry name" value="MATE_yoeA_like"/>
    <property type="match status" value="1"/>
</dbReference>
<feature type="transmembrane region" description="Helical" evidence="8">
    <location>
        <begin position="374"/>
        <end position="396"/>
    </location>
</feature>
<evidence type="ECO:0000256" key="3">
    <source>
        <dbReference type="ARBA" id="ARBA00022475"/>
    </source>
</evidence>
<sequence>MNDVQRPAASPPRGRKGDLTTGPIAKTLLLFALPTLASNILQSLNATVNTIWIGHFLGEEALAATSNTHIIMFLLFAGVFGFGMAATILVGQSYGRGDIDSARRTVGSSVGMLLFGALAIGTLGWTFAPELLAFLGTPGEAQQLAEEYLRVVLFSFPFVMIFVVSMMALRGVGDSMTPLWFMGLAVILDVALNPVFILGLGPAPEMGISGSAMATVIANVVALFGMLVFIYARDLPIRLRGAEWAYLKPDPKLARVILAKGLPIGAQMLVISGAALAMIGLINREGVHTVAAYGVVQQLWNYVQMPAMAIGAAVSAMAAQNIGAGRWDRIGRITASGFVFSLVITLGMSIAIILFDRPLLSMFDLGTSSPATPIAERIMLFATWGFVLFGITMTVLSTVRANGAVIGPLLIFATALIPVRIGFALAMEPWLGSDSLWLSFPAGSFVAAILSLAYYRYAPWRKSALLDNVDGAYAREETLASGEQSGRLNPSG</sequence>
<name>A0A842HYK8_9SPHN</name>
<organism evidence="9 10">
    <name type="scientific">Parasphingopyxis marina</name>
    <dbReference type="NCBI Taxonomy" id="2761622"/>
    <lineage>
        <taxon>Bacteria</taxon>
        <taxon>Pseudomonadati</taxon>
        <taxon>Pseudomonadota</taxon>
        <taxon>Alphaproteobacteria</taxon>
        <taxon>Sphingomonadales</taxon>
        <taxon>Sphingomonadaceae</taxon>
        <taxon>Parasphingopyxis</taxon>
    </lineage>
</organism>
<keyword evidence="4 8" id="KW-0812">Transmembrane</keyword>
<dbReference type="NCBIfam" id="TIGR00797">
    <property type="entry name" value="matE"/>
    <property type="match status" value="1"/>
</dbReference>
<feature type="transmembrane region" description="Helical" evidence="8">
    <location>
        <begin position="253"/>
        <end position="282"/>
    </location>
</feature>
<evidence type="ECO:0000256" key="2">
    <source>
        <dbReference type="ARBA" id="ARBA00022448"/>
    </source>
</evidence>
<dbReference type="InterPro" id="IPR048279">
    <property type="entry name" value="MdtK-like"/>
</dbReference>
<accession>A0A842HYK8</accession>
<evidence type="ECO:0000256" key="5">
    <source>
        <dbReference type="ARBA" id="ARBA00022989"/>
    </source>
</evidence>
<keyword evidence="3" id="KW-1003">Cell membrane</keyword>
<keyword evidence="10" id="KW-1185">Reference proteome</keyword>
<protein>
    <submittedName>
        <fullName evidence="9">MATE family efflux transporter</fullName>
    </submittedName>
</protein>
<feature type="transmembrane region" description="Helical" evidence="8">
    <location>
        <begin position="110"/>
        <end position="128"/>
    </location>
</feature>
<evidence type="ECO:0000256" key="8">
    <source>
        <dbReference type="SAM" id="Phobius"/>
    </source>
</evidence>
<reference evidence="9 10" key="1">
    <citation type="submission" date="2020-08" db="EMBL/GenBank/DDBJ databases">
        <title>Draft genome sequence of Parasphingopyxis sp. GrpM-11.</title>
        <authorList>
            <person name="Oh J."/>
            <person name="Roh D.-H."/>
        </authorList>
    </citation>
    <scope>NUCLEOTIDE SEQUENCE [LARGE SCALE GENOMIC DNA]</scope>
    <source>
        <strain evidence="9 10">GrpM-11</strain>
    </source>
</reference>
<dbReference type="RefSeq" id="WP_185801306.1">
    <property type="nucleotide sequence ID" value="NZ_JACJVJ010000002.1"/>
</dbReference>
<comment type="subcellular location">
    <subcellularLocation>
        <location evidence="1">Cell inner membrane</location>
        <topology evidence="1">Multi-pass membrane protein</topology>
    </subcellularLocation>
</comment>
<gene>
    <name evidence="9" type="ORF">H6P80_10330</name>
</gene>
<feature type="transmembrane region" description="Helical" evidence="8">
    <location>
        <begin position="435"/>
        <end position="455"/>
    </location>
</feature>
<evidence type="ECO:0000256" key="4">
    <source>
        <dbReference type="ARBA" id="ARBA00022692"/>
    </source>
</evidence>
<dbReference type="GO" id="GO:0042910">
    <property type="term" value="F:xenobiotic transmembrane transporter activity"/>
    <property type="evidence" value="ECO:0007669"/>
    <property type="project" value="InterPro"/>
</dbReference>
<feature type="transmembrane region" description="Helical" evidence="8">
    <location>
        <begin position="70"/>
        <end position="90"/>
    </location>
</feature>
<dbReference type="Proteomes" id="UP000564378">
    <property type="component" value="Unassembled WGS sequence"/>
</dbReference>
<proteinExistence type="predicted"/>
<feature type="transmembrane region" description="Helical" evidence="8">
    <location>
        <begin position="212"/>
        <end position="232"/>
    </location>
</feature>
<dbReference type="PANTHER" id="PTHR43549:SF3">
    <property type="entry name" value="MULTIDRUG RESISTANCE PROTEIN YPNP-RELATED"/>
    <property type="match status" value="1"/>
</dbReference>
<dbReference type="PANTHER" id="PTHR43549">
    <property type="entry name" value="MULTIDRUG RESISTANCE PROTEIN YPNP-RELATED"/>
    <property type="match status" value="1"/>
</dbReference>
<dbReference type="GO" id="GO:0005886">
    <property type="term" value="C:plasma membrane"/>
    <property type="evidence" value="ECO:0007669"/>
    <property type="project" value="UniProtKB-SubCell"/>
</dbReference>
<feature type="region of interest" description="Disordered" evidence="7">
    <location>
        <begin position="1"/>
        <end position="20"/>
    </location>
</feature>
<feature type="transmembrane region" description="Helical" evidence="8">
    <location>
        <begin position="403"/>
        <end position="423"/>
    </location>
</feature>
<feature type="transmembrane region" description="Helical" evidence="8">
    <location>
        <begin position="148"/>
        <end position="167"/>
    </location>
</feature>
<dbReference type="Pfam" id="PF01554">
    <property type="entry name" value="MatE"/>
    <property type="match status" value="2"/>
</dbReference>
<evidence type="ECO:0000256" key="6">
    <source>
        <dbReference type="ARBA" id="ARBA00023136"/>
    </source>
</evidence>
<feature type="transmembrane region" description="Helical" evidence="8">
    <location>
        <begin position="179"/>
        <end position="200"/>
    </location>
</feature>
<dbReference type="InterPro" id="IPR002528">
    <property type="entry name" value="MATE_fam"/>
</dbReference>
<dbReference type="GO" id="GO:0015297">
    <property type="term" value="F:antiporter activity"/>
    <property type="evidence" value="ECO:0007669"/>
    <property type="project" value="InterPro"/>
</dbReference>
<evidence type="ECO:0000313" key="9">
    <source>
        <dbReference type="EMBL" id="MBC2778012.1"/>
    </source>
</evidence>
<dbReference type="PIRSF" id="PIRSF006603">
    <property type="entry name" value="DinF"/>
    <property type="match status" value="1"/>
</dbReference>
<keyword evidence="5 8" id="KW-1133">Transmembrane helix</keyword>
<dbReference type="AlphaFoldDB" id="A0A842HYK8"/>
<dbReference type="EMBL" id="JACJVJ010000002">
    <property type="protein sequence ID" value="MBC2778012.1"/>
    <property type="molecule type" value="Genomic_DNA"/>
</dbReference>
<keyword evidence="2" id="KW-0813">Transport</keyword>
<feature type="transmembrane region" description="Helical" evidence="8">
    <location>
        <begin position="335"/>
        <end position="354"/>
    </location>
</feature>
<comment type="caution">
    <text evidence="9">The sequence shown here is derived from an EMBL/GenBank/DDBJ whole genome shotgun (WGS) entry which is preliminary data.</text>
</comment>
<evidence type="ECO:0000313" key="10">
    <source>
        <dbReference type="Proteomes" id="UP000564378"/>
    </source>
</evidence>
<keyword evidence="6 8" id="KW-0472">Membrane</keyword>